<reference evidence="2 3" key="1">
    <citation type="submission" date="2014-11" db="EMBL/GenBank/DDBJ databases">
        <authorList>
            <person name="Zhu J."/>
            <person name="Qi W."/>
            <person name="Song R."/>
        </authorList>
    </citation>
    <scope>NUCLEOTIDE SEQUENCE [LARGE SCALE GENOMIC DNA]</scope>
</reference>
<dbReference type="AlphaFoldDB" id="A0A0G4EFY1"/>
<dbReference type="InParanoid" id="A0A0G4EFY1"/>
<evidence type="ECO:0000313" key="3">
    <source>
        <dbReference type="Proteomes" id="UP000041254"/>
    </source>
</evidence>
<accession>A0A0G4EFY1</accession>
<dbReference type="EMBL" id="CDMY01000223">
    <property type="protein sequence ID" value="CEL94607.1"/>
    <property type="molecule type" value="Genomic_DNA"/>
</dbReference>
<proteinExistence type="predicted"/>
<gene>
    <name evidence="2" type="ORF">Vbra_11649</name>
</gene>
<feature type="region of interest" description="Disordered" evidence="1">
    <location>
        <begin position="1"/>
        <end position="37"/>
    </location>
</feature>
<evidence type="ECO:0000256" key="1">
    <source>
        <dbReference type="SAM" id="MobiDB-lite"/>
    </source>
</evidence>
<name>A0A0G4EFY1_VITBC</name>
<protein>
    <submittedName>
        <fullName evidence="2">Uncharacterized protein</fullName>
    </submittedName>
</protein>
<feature type="region of interest" description="Disordered" evidence="1">
    <location>
        <begin position="124"/>
        <end position="155"/>
    </location>
</feature>
<dbReference type="Proteomes" id="UP000041254">
    <property type="component" value="Unassembled WGS sequence"/>
</dbReference>
<sequence>MLRRSVRRCCASQSPSSSNPARSKAAPKQHQLNGSSPASKLRDFFTVVERDVCHKRDNPMWHDWGTRIAHERPELLTGFVEYRDSINAVASLMDKYEIGESAEDIEKIKKVAASVGLKMPIDKSVETGDESSEGQAAASGHPGMASAMTGGEGVR</sequence>
<feature type="compositionally biased region" description="Low complexity" evidence="1">
    <location>
        <begin position="11"/>
        <end position="26"/>
    </location>
</feature>
<evidence type="ECO:0000313" key="2">
    <source>
        <dbReference type="EMBL" id="CEL94607.1"/>
    </source>
</evidence>
<dbReference type="VEuPathDB" id="CryptoDB:Vbra_11649"/>
<organism evidence="2 3">
    <name type="scientific">Vitrella brassicaformis (strain CCMP3155)</name>
    <dbReference type="NCBI Taxonomy" id="1169540"/>
    <lineage>
        <taxon>Eukaryota</taxon>
        <taxon>Sar</taxon>
        <taxon>Alveolata</taxon>
        <taxon>Colpodellida</taxon>
        <taxon>Vitrellaceae</taxon>
        <taxon>Vitrella</taxon>
    </lineage>
</organism>
<keyword evidence="3" id="KW-1185">Reference proteome</keyword>